<proteinExistence type="predicted"/>
<comment type="caution">
    <text evidence="2">The sequence shown here is derived from an EMBL/GenBank/DDBJ whole genome shotgun (WGS) entry which is preliminary data.</text>
</comment>
<evidence type="ECO:0000256" key="1">
    <source>
        <dbReference type="SAM" id="Coils"/>
    </source>
</evidence>
<name>A0A6G1ZWS7_9FIRM</name>
<dbReference type="AlphaFoldDB" id="A0A6G1ZWS7"/>
<accession>A0A6G1ZWS7</accession>
<protein>
    <submittedName>
        <fullName evidence="2">DUF4238 domain-containing protein</fullName>
    </submittedName>
</protein>
<keyword evidence="1" id="KW-0175">Coiled coil</keyword>
<dbReference type="InterPro" id="IPR025332">
    <property type="entry name" value="DUF4238"/>
</dbReference>
<feature type="coiled-coil region" evidence="1">
    <location>
        <begin position="198"/>
        <end position="225"/>
    </location>
</feature>
<dbReference type="RefSeq" id="WP_154252977.1">
    <property type="nucleotide sequence ID" value="NZ_WKQF01000002.1"/>
</dbReference>
<gene>
    <name evidence="2" type="ORF">GKD79_03610</name>
</gene>
<sequence>MENTVKKQHYIWRKYLTEWTDTRDRFNGKLFVLRKEIRGNQKKIEFQELKKIGFEKYYYDTTGFGNIDVSVLNQLLANLQEKEMLKFGIRTDMLTEAYSQRDFIEKNVMCCSESIETEFHFFDKLLAGDLSFYEDSNNQKILNKLKKGILNSIFSDEQLSEKDIINIVKDFSVEKTIDLKYEFNRFFCMQFFRSPKVHSDTKRNIEELKKEYSKMKELNTDFLTNFLMLYFAERMALNFTQCFESNILLYKNRTNIPFITGDTPIVCLTGDEMKDGMSIFHYPISPQIAVELIISFSGNFTNMVKELDVDLVDIVKECNRKLAKNCKNEIYSNTEKSLVDLSGGI</sequence>
<dbReference type="Pfam" id="PF14022">
    <property type="entry name" value="DUF4238"/>
    <property type="match status" value="1"/>
</dbReference>
<reference evidence="2" key="1">
    <citation type="journal article" date="2019" name="Nat. Med.">
        <title>A library of human gut bacterial isolates paired with longitudinal multiomics data enables mechanistic microbiome research.</title>
        <authorList>
            <person name="Poyet M."/>
            <person name="Groussin M."/>
            <person name="Gibbons S.M."/>
            <person name="Avila-Pacheco J."/>
            <person name="Jiang X."/>
            <person name="Kearney S.M."/>
            <person name="Perrotta A.R."/>
            <person name="Berdy B."/>
            <person name="Zhao S."/>
            <person name="Lieberman T.D."/>
            <person name="Swanson P.K."/>
            <person name="Smith M."/>
            <person name="Roesemann S."/>
            <person name="Alexander J.E."/>
            <person name="Rich S.A."/>
            <person name="Livny J."/>
            <person name="Vlamakis H."/>
            <person name="Clish C."/>
            <person name="Bullock K."/>
            <person name="Deik A."/>
            <person name="Scott J."/>
            <person name="Pierce K.A."/>
            <person name="Xavier R.J."/>
            <person name="Alm E.J."/>
        </authorList>
    </citation>
    <scope>NUCLEOTIDE SEQUENCE</scope>
    <source>
        <strain evidence="2">BIOML-B7</strain>
    </source>
</reference>
<organism evidence="2">
    <name type="scientific">Faecalibacterium prausnitzii</name>
    <dbReference type="NCBI Taxonomy" id="853"/>
    <lineage>
        <taxon>Bacteria</taxon>
        <taxon>Bacillati</taxon>
        <taxon>Bacillota</taxon>
        <taxon>Clostridia</taxon>
        <taxon>Eubacteriales</taxon>
        <taxon>Oscillospiraceae</taxon>
        <taxon>Faecalibacterium</taxon>
    </lineage>
</organism>
<evidence type="ECO:0000313" key="2">
    <source>
        <dbReference type="EMBL" id="MSC67993.1"/>
    </source>
</evidence>
<dbReference type="EMBL" id="WKQG01000002">
    <property type="protein sequence ID" value="MSC67993.1"/>
    <property type="molecule type" value="Genomic_DNA"/>
</dbReference>